<keyword evidence="1" id="KW-0472">Membrane</keyword>
<proteinExistence type="predicted"/>
<sequence>MHWYGNAFEIFLAICLFFYLPMLICSHIKLTSKGIPLQLKHTLKESIAINEKTFQRLPLELKNIRNDRMNLSESFESGLAYYGLRKDEKEDLCKHKIELNVTQDSTSTQKPNQSA</sequence>
<evidence type="ECO:0000256" key="1">
    <source>
        <dbReference type="SAM" id="Phobius"/>
    </source>
</evidence>
<evidence type="ECO:0000313" key="3">
    <source>
        <dbReference type="Proteomes" id="UP000183832"/>
    </source>
</evidence>
<protein>
    <submittedName>
        <fullName evidence="2">CLUMA_CG008216, isoform A</fullName>
    </submittedName>
</protein>
<organism evidence="2 3">
    <name type="scientific">Clunio marinus</name>
    <dbReference type="NCBI Taxonomy" id="568069"/>
    <lineage>
        <taxon>Eukaryota</taxon>
        <taxon>Metazoa</taxon>
        <taxon>Ecdysozoa</taxon>
        <taxon>Arthropoda</taxon>
        <taxon>Hexapoda</taxon>
        <taxon>Insecta</taxon>
        <taxon>Pterygota</taxon>
        <taxon>Neoptera</taxon>
        <taxon>Endopterygota</taxon>
        <taxon>Diptera</taxon>
        <taxon>Nematocera</taxon>
        <taxon>Chironomoidea</taxon>
        <taxon>Chironomidae</taxon>
        <taxon>Clunio</taxon>
    </lineage>
</organism>
<gene>
    <name evidence="2" type="ORF">CLUMA_CG008216</name>
</gene>
<reference evidence="2 3" key="1">
    <citation type="submission" date="2015-04" db="EMBL/GenBank/DDBJ databases">
        <authorList>
            <person name="Syromyatnikov M.Y."/>
            <person name="Popov V.N."/>
        </authorList>
    </citation>
    <scope>NUCLEOTIDE SEQUENCE [LARGE SCALE GENOMIC DNA]</scope>
</reference>
<keyword evidence="1" id="KW-1133">Transmembrane helix</keyword>
<feature type="transmembrane region" description="Helical" evidence="1">
    <location>
        <begin position="6"/>
        <end position="25"/>
    </location>
</feature>
<dbReference type="EMBL" id="CVRI01000040">
    <property type="protein sequence ID" value="CRK94716.1"/>
    <property type="molecule type" value="Genomic_DNA"/>
</dbReference>
<keyword evidence="3" id="KW-1185">Reference proteome</keyword>
<name>A0A1J1I550_9DIPT</name>
<evidence type="ECO:0000313" key="2">
    <source>
        <dbReference type="EMBL" id="CRK94716.1"/>
    </source>
</evidence>
<accession>A0A1J1I550</accession>
<keyword evidence="1" id="KW-0812">Transmembrane</keyword>
<dbReference type="AlphaFoldDB" id="A0A1J1I550"/>
<dbReference type="Proteomes" id="UP000183832">
    <property type="component" value="Unassembled WGS sequence"/>
</dbReference>